<proteinExistence type="predicted"/>
<dbReference type="Proteomes" id="UP000295621">
    <property type="component" value="Unassembled WGS sequence"/>
</dbReference>
<keyword evidence="2" id="KW-1185">Reference proteome</keyword>
<evidence type="ECO:0000313" key="1">
    <source>
        <dbReference type="EMBL" id="TDC52740.1"/>
    </source>
</evidence>
<gene>
    <name evidence="1" type="ORF">E1212_07760</name>
</gene>
<dbReference type="AlphaFoldDB" id="A0A4R4RS61"/>
<dbReference type="OrthoDB" id="3261230at2"/>
<dbReference type="EMBL" id="SMKL01000013">
    <property type="protein sequence ID" value="TDC52740.1"/>
    <property type="molecule type" value="Genomic_DNA"/>
</dbReference>
<accession>A0A4R4RS61</accession>
<protein>
    <recommendedName>
        <fullName evidence="3">Halobacterial output domain-containing protein</fullName>
    </recommendedName>
</protein>
<evidence type="ECO:0008006" key="3">
    <source>
        <dbReference type="Google" id="ProtNLM"/>
    </source>
</evidence>
<reference evidence="1 2" key="1">
    <citation type="submission" date="2019-02" db="EMBL/GenBank/DDBJ databases">
        <title>Draft genome sequences of novel Actinobacteria.</title>
        <authorList>
            <person name="Sahin N."/>
            <person name="Ay H."/>
            <person name="Saygin H."/>
        </authorList>
    </citation>
    <scope>NUCLEOTIDE SEQUENCE [LARGE SCALE GENOMIC DNA]</scope>
    <source>
        <strain evidence="1 2">KC603</strain>
    </source>
</reference>
<sequence length="88" mass="9494">MATTEPLTLTVADRILDTAGSSDRTEESDTIEDVACLLDALEAPRAVIARVDSTRALDGMQDAEWDDLTASWTYHPDDGLSLIVTVAE</sequence>
<organism evidence="1 2">
    <name type="scientific">Jiangella ureilytica</name>
    <dbReference type="NCBI Taxonomy" id="2530374"/>
    <lineage>
        <taxon>Bacteria</taxon>
        <taxon>Bacillati</taxon>
        <taxon>Actinomycetota</taxon>
        <taxon>Actinomycetes</taxon>
        <taxon>Jiangellales</taxon>
        <taxon>Jiangellaceae</taxon>
        <taxon>Jiangella</taxon>
    </lineage>
</organism>
<dbReference type="RefSeq" id="WP_131980993.1">
    <property type="nucleotide sequence ID" value="NZ_SMKL01000013.1"/>
</dbReference>
<comment type="caution">
    <text evidence="1">The sequence shown here is derived from an EMBL/GenBank/DDBJ whole genome shotgun (WGS) entry which is preliminary data.</text>
</comment>
<name>A0A4R4RS61_9ACTN</name>
<evidence type="ECO:0000313" key="2">
    <source>
        <dbReference type="Proteomes" id="UP000295621"/>
    </source>
</evidence>